<reference evidence="2 3" key="1">
    <citation type="journal article" date="2004" name="Science">
        <title>The Ashbya gossypii genome as a tool for mapping the ancient Saccharomyces cerevisiae genome.</title>
        <authorList>
            <person name="Dietrich F.S."/>
            <person name="Voegeli S."/>
            <person name="Brachat S."/>
            <person name="Lerch A."/>
            <person name="Gates K."/>
            <person name="Steiner S."/>
            <person name="Mohr C."/>
            <person name="Pohlmann R."/>
            <person name="Luedi P."/>
            <person name="Choi S."/>
            <person name="Wing R.A."/>
            <person name="Flavier A."/>
            <person name="Gaffney T.D."/>
            <person name="Philippsen P."/>
        </authorList>
    </citation>
    <scope>NUCLEOTIDE SEQUENCE [LARGE SCALE GENOMIC DNA]</scope>
    <source>
        <strain evidence="3">ATCC 10895 / CBS 109.51 / FGSC 9923 / NRRL Y-1056</strain>
    </source>
</reference>
<dbReference type="KEGG" id="ago:AGOS_AEL036W"/>
<dbReference type="InParanoid" id="Q757P8"/>
<name>Q757P8_EREGS</name>
<sequence>MSAPSEDFTCLDEPPAPQSTPLACVSQFSRFPTSHYRDELLSRDRSTAAGLPKSSVASGADHPQAIENMVQPRASPRRLQDLLRSASADALVAEEHENESHTQQQAQDSLTGRDRPLLKRRPSLYEDFKKNVYQRLHMFSK</sequence>
<feature type="compositionally biased region" description="Polar residues" evidence="1">
    <location>
        <begin position="101"/>
        <end position="110"/>
    </location>
</feature>
<evidence type="ECO:0000313" key="2">
    <source>
        <dbReference type="EMBL" id="AAS52649.1"/>
    </source>
</evidence>
<dbReference type="GeneID" id="4621021"/>
<accession>Q757P8</accession>
<gene>
    <name evidence="2" type="ORF">AGOS_AEL036W</name>
</gene>
<evidence type="ECO:0000313" key="3">
    <source>
        <dbReference type="Proteomes" id="UP000000591"/>
    </source>
</evidence>
<organism evidence="2 3">
    <name type="scientific">Eremothecium gossypii (strain ATCC 10895 / CBS 109.51 / FGSC 9923 / NRRL Y-1056)</name>
    <name type="common">Yeast</name>
    <name type="synonym">Ashbya gossypii</name>
    <dbReference type="NCBI Taxonomy" id="284811"/>
    <lineage>
        <taxon>Eukaryota</taxon>
        <taxon>Fungi</taxon>
        <taxon>Dikarya</taxon>
        <taxon>Ascomycota</taxon>
        <taxon>Saccharomycotina</taxon>
        <taxon>Saccharomycetes</taxon>
        <taxon>Saccharomycetales</taxon>
        <taxon>Saccharomycetaceae</taxon>
        <taxon>Eremothecium</taxon>
    </lineage>
</organism>
<reference evidence="3" key="2">
    <citation type="journal article" date="2013" name="G3 (Bethesda)">
        <title>Genomes of Ashbya fungi isolated from insects reveal four mating-type loci, numerous translocations, lack of transposons, and distinct gene duplications.</title>
        <authorList>
            <person name="Dietrich F.S."/>
            <person name="Voegeli S."/>
            <person name="Kuo S."/>
            <person name="Philippsen P."/>
        </authorList>
    </citation>
    <scope>GENOME REANNOTATION</scope>
    <source>
        <strain evidence="3">ATCC 10895 / CBS 109.51 / FGSC 9923 / NRRL Y-1056</strain>
    </source>
</reference>
<keyword evidence="3" id="KW-1185">Reference proteome</keyword>
<dbReference type="OMA" id="HENESHT"/>
<protein>
    <submittedName>
        <fullName evidence="2">AEL036Wp</fullName>
    </submittedName>
</protein>
<dbReference type="HOGENOM" id="CLU_1824857_0_0_1"/>
<dbReference type="EMBL" id="AE016818">
    <property type="protein sequence ID" value="AAS52649.1"/>
    <property type="molecule type" value="Genomic_DNA"/>
</dbReference>
<feature type="compositionally biased region" description="Basic and acidic residues" evidence="1">
    <location>
        <begin position="111"/>
        <end position="122"/>
    </location>
</feature>
<dbReference type="RefSeq" id="NP_984825.1">
    <property type="nucleotide sequence ID" value="NM_210179.1"/>
</dbReference>
<evidence type="ECO:0000256" key="1">
    <source>
        <dbReference type="SAM" id="MobiDB-lite"/>
    </source>
</evidence>
<dbReference type="AlphaFoldDB" id="Q757P8"/>
<proteinExistence type="predicted"/>
<feature type="region of interest" description="Disordered" evidence="1">
    <location>
        <begin position="1"/>
        <end position="23"/>
    </location>
</feature>
<dbReference type="OrthoDB" id="4052740at2759"/>
<feature type="region of interest" description="Disordered" evidence="1">
    <location>
        <begin position="39"/>
        <end position="122"/>
    </location>
</feature>
<dbReference type="Proteomes" id="UP000000591">
    <property type="component" value="Chromosome V"/>
</dbReference>